<organism evidence="1 2">
    <name type="scientific">Scutellospora calospora</name>
    <dbReference type="NCBI Taxonomy" id="85575"/>
    <lineage>
        <taxon>Eukaryota</taxon>
        <taxon>Fungi</taxon>
        <taxon>Fungi incertae sedis</taxon>
        <taxon>Mucoromycota</taxon>
        <taxon>Glomeromycotina</taxon>
        <taxon>Glomeromycetes</taxon>
        <taxon>Diversisporales</taxon>
        <taxon>Gigasporaceae</taxon>
        <taxon>Scutellospora</taxon>
    </lineage>
</organism>
<sequence>SETIELEFSNDIKQIQENYSNIDISKIHDIYNTNKICSNNNSIQDIDDNSDSKNILKQKITEIVNSDNNFEIRKCSKNTVLEIIKIIDSNDDSSENQCYTLEKKKK</sequence>
<comment type="caution">
    <text evidence="1">The sequence shown here is derived from an EMBL/GenBank/DDBJ whole genome shotgun (WGS) entry which is preliminary data.</text>
</comment>
<name>A0ACA9NG05_9GLOM</name>
<evidence type="ECO:0000313" key="1">
    <source>
        <dbReference type="EMBL" id="CAG8652757.1"/>
    </source>
</evidence>
<protein>
    <submittedName>
        <fullName evidence="1">8414_t:CDS:1</fullName>
    </submittedName>
</protein>
<reference evidence="1" key="1">
    <citation type="submission" date="2021-06" db="EMBL/GenBank/DDBJ databases">
        <authorList>
            <person name="Kallberg Y."/>
            <person name="Tangrot J."/>
            <person name="Rosling A."/>
        </authorList>
    </citation>
    <scope>NUCLEOTIDE SEQUENCE</scope>
    <source>
        <strain evidence="1">AU212A</strain>
    </source>
</reference>
<proteinExistence type="predicted"/>
<keyword evidence="2" id="KW-1185">Reference proteome</keyword>
<accession>A0ACA9NG05</accession>
<dbReference type="Proteomes" id="UP000789860">
    <property type="component" value="Unassembled WGS sequence"/>
</dbReference>
<gene>
    <name evidence="1" type="ORF">SCALOS_LOCUS8724</name>
</gene>
<feature type="non-terminal residue" evidence="1">
    <location>
        <position position="1"/>
    </location>
</feature>
<dbReference type="EMBL" id="CAJVPM010024226">
    <property type="protein sequence ID" value="CAG8652757.1"/>
    <property type="molecule type" value="Genomic_DNA"/>
</dbReference>
<evidence type="ECO:0000313" key="2">
    <source>
        <dbReference type="Proteomes" id="UP000789860"/>
    </source>
</evidence>